<protein>
    <submittedName>
        <fullName evidence="3">Uncharacterized protein</fullName>
    </submittedName>
</protein>
<keyword evidence="4" id="KW-1185">Reference proteome</keyword>
<feature type="region of interest" description="Disordered" evidence="1">
    <location>
        <begin position="134"/>
        <end position="154"/>
    </location>
</feature>
<reference evidence="3 4" key="1">
    <citation type="submission" date="2023-08" db="EMBL/GenBank/DDBJ databases">
        <title>Black Yeasts Isolated from many extreme environments.</title>
        <authorList>
            <person name="Coleine C."/>
            <person name="Stajich J.E."/>
            <person name="Selbmann L."/>
        </authorList>
    </citation>
    <scope>NUCLEOTIDE SEQUENCE [LARGE SCALE GENOMIC DNA]</scope>
    <source>
        <strain evidence="3 4">CCFEE 5935</strain>
    </source>
</reference>
<proteinExistence type="predicted"/>
<dbReference type="RefSeq" id="XP_064654468.1">
    <property type="nucleotide sequence ID" value="XM_064807454.1"/>
</dbReference>
<name>A0AAV9P004_9PEZI</name>
<evidence type="ECO:0000313" key="3">
    <source>
        <dbReference type="EMBL" id="KAK5164140.1"/>
    </source>
</evidence>
<keyword evidence="2" id="KW-0812">Transmembrane</keyword>
<dbReference type="PANTHER" id="PTHR37576:SF2">
    <property type="entry name" value="DEFECT AT LOW TEMPERATURE PROTEIN 1"/>
    <property type="match status" value="1"/>
</dbReference>
<gene>
    <name evidence="3" type="ORF">LTR77_010231</name>
</gene>
<keyword evidence="2" id="KW-1133">Transmembrane helix</keyword>
<comment type="caution">
    <text evidence="3">The sequence shown here is derived from an EMBL/GenBank/DDBJ whole genome shotgun (WGS) entry which is preliminary data.</text>
</comment>
<evidence type="ECO:0000256" key="1">
    <source>
        <dbReference type="SAM" id="MobiDB-lite"/>
    </source>
</evidence>
<organism evidence="3 4">
    <name type="scientific">Saxophila tyrrhenica</name>
    <dbReference type="NCBI Taxonomy" id="1690608"/>
    <lineage>
        <taxon>Eukaryota</taxon>
        <taxon>Fungi</taxon>
        <taxon>Dikarya</taxon>
        <taxon>Ascomycota</taxon>
        <taxon>Pezizomycotina</taxon>
        <taxon>Dothideomycetes</taxon>
        <taxon>Dothideomycetidae</taxon>
        <taxon>Mycosphaerellales</taxon>
        <taxon>Extremaceae</taxon>
        <taxon>Saxophila</taxon>
    </lineage>
</organism>
<dbReference type="Proteomes" id="UP001337655">
    <property type="component" value="Unassembled WGS sequence"/>
</dbReference>
<dbReference type="AlphaFoldDB" id="A0AAV9P004"/>
<dbReference type="EMBL" id="JAVRRT010000021">
    <property type="protein sequence ID" value="KAK5164140.1"/>
    <property type="molecule type" value="Genomic_DNA"/>
</dbReference>
<dbReference type="GeneID" id="89931560"/>
<keyword evidence="2" id="KW-0472">Membrane</keyword>
<sequence>MIRELTFRAAVATTTISSDGTVDDIGSRQEYIYLPNLTFVNQSVSQKVSASMSYSVPVYHSDFGWLGGAFAVIGLAFYAVLPNLFGWWRLAQSVSMSPLEIAKAFDAPLLRNVDSNGTASDIVRSVGKQEVQYGASSELNGPPDPDSQEYPKLKPAVSYKEDQEGMLLRRRLRFGRQGTIDQPREGEVFGIRAGNVGC</sequence>
<evidence type="ECO:0000256" key="2">
    <source>
        <dbReference type="SAM" id="Phobius"/>
    </source>
</evidence>
<dbReference type="PANTHER" id="PTHR37576">
    <property type="entry name" value="DEFECT AT LOW TEMPERATURE PROTEIN 1"/>
    <property type="match status" value="1"/>
</dbReference>
<evidence type="ECO:0000313" key="4">
    <source>
        <dbReference type="Proteomes" id="UP001337655"/>
    </source>
</evidence>
<feature type="transmembrane region" description="Helical" evidence="2">
    <location>
        <begin position="63"/>
        <end position="88"/>
    </location>
</feature>
<accession>A0AAV9P004</accession>